<dbReference type="GO" id="GO:0005886">
    <property type="term" value="C:plasma membrane"/>
    <property type="evidence" value="ECO:0007669"/>
    <property type="project" value="UniProtKB-SubCell"/>
</dbReference>
<dbReference type="AlphaFoldDB" id="A0A381N0U3"/>
<organism evidence="7">
    <name type="scientific">marine metagenome</name>
    <dbReference type="NCBI Taxonomy" id="408172"/>
    <lineage>
        <taxon>unclassified sequences</taxon>
        <taxon>metagenomes</taxon>
        <taxon>ecological metagenomes</taxon>
    </lineage>
</organism>
<accession>A0A381N0U3</accession>
<keyword evidence="3 6" id="KW-0812">Transmembrane</keyword>
<feature type="transmembrane region" description="Helical" evidence="6">
    <location>
        <begin position="52"/>
        <end position="75"/>
    </location>
</feature>
<evidence type="ECO:0000256" key="2">
    <source>
        <dbReference type="ARBA" id="ARBA00022475"/>
    </source>
</evidence>
<evidence type="ECO:0000256" key="1">
    <source>
        <dbReference type="ARBA" id="ARBA00004651"/>
    </source>
</evidence>
<name>A0A381N0U3_9ZZZZ</name>
<comment type="subcellular location">
    <subcellularLocation>
        <location evidence="1">Cell membrane</location>
        <topology evidence="1">Multi-pass membrane protein</topology>
    </subcellularLocation>
</comment>
<keyword evidence="5 6" id="KW-0472">Membrane</keyword>
<evidence type="ECO:0000256" key="5">
    <source>
        <dbReference type="ARBA" id="ARBA00023136"/>
    </source>
</evidence>
<protein>
    <recommendedName>
        <fullName evidence="8">DoxX family protein</fullName>
    </recommendedName>
</protein>
<proteinExistence type="predicted"/>
<sequence length="139" mass="15676">MKKYLLHFSDTNCCNAIGLLVLRIGVSASLMTHGYGKLMNYESLSTKFMSHMFLSSEFTLSLVIFAELFCAFFVLIGFGTRIFSIPVMYNFIIAITVAHAADPFGKMEKAVLFLIVFTTFFILGPGKYSVDYYISKKIK</sequence>
<dbReference type="PANTHER" id="PTHR33452">
    <property type="entry name" value="OXIDOREDUCTASE CATD-RELATED"/>
    <property type="match status" value="1"/>
</dbReference>
<dbReference type="Pfam" id="PF07681">
    <property type="entry name" value="DoxX"/>
    <property type="match status" value="1"/>
</dbReference>
<gene>
    <name evidence="7" type="ORF">METZ01_LOCUS989</name>
</gene>
<dbReference type="InterPro" id="IPR032808">
    <property type="entry name" value="DoxX"/>
</dbReference>
<evidence type="ECO:0000313" key="7">
    <source>
        <dbReference type="EMBL" id="SUZ48135.1"/>
    </source>
</evidence>
<evidence type="ECO:0000256" key="4">
    <source>
        <dbReference type="ARBA" id="ARBA00022989"/>
    </source>
</evidence>
<keyword evidence="4 6" id="KW-1133">Transmembrane helix</keyword>
<feature type="transmembrane region" description="Helical" evidence="6">
    <location>
        <begin position="87"/>
        <end position="104"/>
    </location>
</feature>
<evidence type="ECO:0000256" key="6">
    <source>
        <dbReference type="SAM" id="Phobius"/>
    </source>
</evidence>
<dbReference type="EMBL" id="UINC01000054">
    <property type="protein sequence ID" value="SUZ48135.1"/>
    <property type="molecule type" value="Genomic_DNA"/>
</dbReference>
<evidence type="ECO:0000256" key="3">
    <source>
        <dbReference type="ARBA" id="ARBA00022692"/>
    </source>
</evidence>
<dbReference type="InterPro" id="IPR051907">
    <property type="entry name" value="DoxX-like_oxidoreductase"/>
</dbReference>
<keyword evidence="2" id="KW-1003">Cell membrane</keyword>
<feature type="transmembrane region" description="Helical" evidence="6">
    <location>
        <begin position="110"/>
        <end position="130"/>
    </location>
</feature>
<reference evidence="7" key="1">
    <citation type="submission" date="2018-05" db="EMBL/GenBank/DDBJ databases">
        <authorList>
            <person name="Lanie J.A."/>
            <person name="Ng W.-L."/>
            <person name="Kazmierczak K.M."/>
            <person name="Andrzejewski T.M."/>
            <person name="Davidsen T.M."/>
            <person name="Wayne K.J."/>
            <person name="Tettelin H."/>
            <person name="Glass J.I."/>
            <person name="Rusch D."/>
            <person name="Podicherti R."/>
            <person name="Tsui H.-C.T."/>
            <person name="Winkler M.E."/>
        </authorList>
    </citation>
    <scope>NUCLEOTIDE SEQUENCE</scope>
</reference>
<evidence type="ECO:0008006" key="8">
    <source>
        <dbReference type="Google" id="ProtNLM"/>
    </source>
</evidence>
<feature type="transmembrane region" description="Helical" evidence="6">
    <location>
        <begin position="12"/>
        <end position="32"/>
    </location>
</feature>
<dbReference type="PANTHER" id="PTHR33452:SF1">
    <property type="entry name" value="INNER MEMBRANE PROTEIN YPHA-RELATED"/>
    <property type="match status" value="1"/>
</dbReference>